<proteinExistence type="inferred from homology"/>
<evidence type="ECO:0000313" key="11">
    <source>
        <dbReference type="Proteomes" id="UP000886829"/>
    </source>
</evidence>
<evidence type="ECO:0000256" key="9">
    <source>
        <dbReference type="PIRSR" id="PIRSR004532-2"/>
    </source>
</evidence>
<evidence type="ECO:0000313" key="10">
    <source>
        <dbReference type="EMBL" id="HIX56563.1"/>
    </source>
</evidence>
<keyword evidence="5 8" id="KW-0464">Manganese</keyword>
<dbReference type="InterPro" id="IPR004464">
    <property type="entry name" value="FBPase_class-2/SBPase"/>
</dbReference>
<dbReference type="PANTHER" id="PTHR30447">
    <property type="entry name" value="FRUCTOSE-1,6-BISPHOSPHATASE CLASS 2"/>
    <property type="match status" value="1"/>
</dbReference>
<dbReference type="CDD" id="cd01516">
    <property type="entry name" value="FBPase_glpX"/>
    <property type="match status" value="1"/>
</dbReference>
<dbReference type="NCBIfam" id="TIGR00330">
    <property type="entry name" value="glpX"/>
    <property type="match status" value="1"/>
</dbReference>
<keyword evidence="3 8" id="KW-0479">Metal-binding</keyword>
<evidence type="ECO:0000256" key="4">
    <source>
        <dbReference type="ARBA" id="ARBA00022801"/>
    </source>
</evidence>
<name>A0A9D1WD05_9GAMM</name>
<comment type="similarity">
    <text evidence="2 7">Belongs to the FBPase class 2 family.</text>
</comment>
<feature type="binding site" evidence="9">
    <location>
        <begin position="172"/>
        <end position="174"/>
    </location>
    <ligand>
        <name>substrate</name>
    </ligand>
</feature>
<dbReference type="Pfam" id="PF03320">
    <property type="entry name" value="FBPase_glpX"/>
    <property type="match status" value="1"/>
</dbReference>
<dbReference type="GO" id="GO:0042132">
    <property type="term" value="F:fructose 1,6-bisphosphate 1-phosphatase activity"/>
    <property type="evidence" value="ECO:0007669"/>
    <property type="project" value="UniProtKB-EC"/>
</dbReference>
<evidence type="ECO:0000256" key="8">
    <source>
        <dbReference type="PIRSR" id="PIRSR004532-1"/>
    </source>
</evidence>
<dbReference type="Proteomes" id="UP000886829">
    <property type="component" value="Unassembled WGS sequence"/>
</dbReference>
<evidence type="ECO:0000256" key="3">
    <source>
        <dbReference type="ARBA" id="ARBA00022723"/>
    </source>
</evidence>
<reference evidence="10" key="2">
    <citation type="submission" date="2021-04" db="EMBL/GenBank/DDBJ databases">
        <authorList>
            <person name="Gilroy R."/>
        </authorList>
    </citation>
    <scope>NUCLEOTIDE SEQUENCE</scope>
    <source>
        <strain evidence="10">USASDec5-558</strain>
    </source>
</reference>
<dbReference type="EMBL" id="DXEV01000074">
    <property type="protein sequence ID" value="HIX56563.1"/>
    <property type="molecule type" value="Genomic_DNA"/>
</dbReference>
<feature type="binding site" evidence="9">
    <location>
        <begin position="194"/>
        <end position="196"/>
    </location>
    <ligand>
        <name>substrate</name>
    </ligand>
</feature>
<feature type="binding site" evidence="8">
    <location>
        <position position="95"/>
    </location>
    <ligand>
        <name>Mn(2+)</name>
        <dbReference type="ChEBI" id="CHEBI:29035"/>
        <label>2</label>
    </ligand>
</feature>
<dbReference type="SUPFAM" id="SSF56655">
    <property type="entry name" value="Carbohydrate phosphatase"/>
    <property type="match status" value="1"/>
</dbReference>
<accession>A0A9D1WD05</accession>
<dbReference type="AlphaFoldDB" id="A0A9D1WD05"/>
<gene>
    <name evidence="10" type="primary">glpX</name>
    <name evidence="10" type="ORF">H9850_03710</name>
</gene>
<keyword evidence="6 7" id="KW-0119">Carbohydrate metabolism</keyword>
<reference evidence="10" key="1">
    <citation type="journal article" date="2021" name="PeerJ">
        <title>Extensive microbial diversity within the chicken gut microbiome revealed by metagenomics and culture.</title>
        <authorList>
            <person name="Gilroy R."/>
            <person name="Ravi A."/>
            <person name="Getino M."/>
            <person name="Pursley I."/>
            <person name="Horton D.L."/>
            <person name="Alikhan N.F."/>
            <person name="Baker D."/>
            <person name="Gharbi K."/>
            <person name="Hall N."/>
            <person name="Watson M."/>
            <person name="Adriaenssens E.M."/>
            <person name="Foster-Nyarko E."/>
            <person name="Jarju S."/>
            <person name="Secka A."/>
            <person name="Antonio M."/>
            <person name="Oren A."/>
            <person name="Chaudhuri R.R."/>
            <person name="La Ragione R."/>
            <person name="Hildebrand F."/>
            <person name="Pallen M.J."/>
        </authorList>
    </citation>
    <scope>NUCLEOTIDE SEQUENCE</scope>
    <source>
        <strain evidence="10">USASDec5-558</strain>
    </source>
</reference>
<dbReference type="Gene3D" id="3.30.540.10">
    <property type="entry name" value="Fructose-1,6-Bisphosphatase, subunit A, domain 1"/>
    <property type="match status" value="1"/>
</dbReference>
<dbReference type="GO" id="GO:0006094">
    <property type="term" value="P:gluconeogenesis"/>
    <property type="evidence" value="ECO:0007669"/>
    <property type="project" value="InterPro"/>
</dbReference>
<dbReference type="PANTHER" id="PTHR30447:SF0">
    <property type="entry name" value="FRUCTOSE-1,6-BISPHOSPHATASE 1 CLASS 2-RELATED"/>
    <property type="match status" value="1"/>
</dbReference>
<evidence type="ECO:0000256" key="6">
    <source>
        <dbReference type="ARBA" id="ARBA00023277"/>
    </source>
</evidence>
<dbReference type="GO" id="GO:0006071">
    <property type="term" value="P:glycerol metabolic process"/>
    <property type="evidence" value="ECO:0007669"/>
    <property type="project" value="InterPro"/>
</dbReference>
<comment type="cofactor">
    <cofactor evidence="8">
        <name>Mn(2+)</name>
        <dbReference type="ChEBI" id="CHEBI:29035"/>
    </cofactor>
</comment>
<evidence type="ECO:0000256" key="5">
    <source>
        <dbReference type="ARBA" id="ARBA00023211"/>
    </source>
</evidence>
<feature type="binding site" evidence="8">
    <location>
        <position position="92"/>
    </location>
    <ligand>
        <name>Mn(2+)</name>
        <dbReference type="ChEBI" id="CHEBI:29035"/>
        <label>2</label>
    </ligand>
</feature>
<dbReference type="Gene3D" id="3.40.190.90">
    <property type="match status" value="1"/>
</dbReference>
<feature type="binding site" evidence="9">
    <location>
        <begin position="95"/>
        <end position="97"/>
    </location>
    <ligand>
        <name>substrate</name>
    </ligand>
</feature>
<comment type="catalytic activity">
    <reaction evidence="1">
        <text>beta-D-fructose 1,6-bisphosphate + H2O = beta-D-fructose 6-phosphate + phosphate</text>
        <dbReference type="Rhea" id="RHEA:11064"/>
        <dbReference type="ChEBI" id="CHEBI:15377"/>
        <dbReference type="ChEBI" id="CHEBI:32966"/>
        <dbReference type="ChEBI" id="CHEBI:43474"/>
        <dbReference type="ChEBI" id="CHEBI:57634"/>
        <dbReference type="EC" id="3.1.3.11"/>
    </reaction>
</comment>
<evidence type="ECO:0000256" key="7">
    <source>
        <dbReference type="PIRNR" id="PIRNR004532"/>
    </source>
</evidence>
<evidence type="ECO:0000256" key="1">
    <source>
        <dbReference type="ARBA" id="ARBA00001273"/>
    </source>
</evidence>
<keyword evidence="4 10" id="KW-0378">Hydrolase</keyword>
<dbReference type="PIRSF" id="PIRSF004532">
    <property type="entry name" value="GlpX"/>
    <property type="match status" value="1"/>
</dbReference>
<feature type="binding site" evidence="8">
    <location>
        <position position="64"/>
    </location>
    <ligand>
        <name>Mn(2+)</name>
        <dbReference type="ChEBI" id="CHEBI:29035"/>
        <label>1</label>
    </ligand>
</feature>
<feature type="binding site" evidence="8">
    <location>
        <position position="221"/>
    </location>
    <ligand>
        <name>Mn(2+)</name>
        <dbReference type="ChEBI" id="CHEBI:29035"/>
        <label>2</label>
    </ligand>
</feature>
<feature type="binding site" evidence="8">
    <location>
        <position position="40"/>
    </location>
    <ligand>
        <name>Mn(2+)</name>
        <dbReference type="ChEBI" id="CHEBI:29035"/>
        <label>1</label>
    </ligand>
</feature>
<evidence type="ECO:0000256" key="2">
    <source>
        <dbReference type="ARBA" id="ARBA00008989"/>
    </source>
</evidence>
<feature type="binding site" evidence="9">
    <location>
        <position position="218"/>
    </location>
    <ligand>
        <name>substrate</name>
    </ligand>
</feature>
<dbReference type="GO" id="GO:0005829">
    <property type="term" value="C:cytosol"/>
    <property type="evidence" value="ECO:0007669"/>
    <property type="project" value="TreeGrafter"/>
</dbReference>
<protein>
    <recommendedName>
        <fullName evidence="7">Fructose-1,6-bisphosphatase</fullName>
    </recommendedName>
</protein>
<dbReference type="GO" id="GO:0046872">
    <property type="term" value="F:metal ion binding"/>
    <property type="evidence" value="ECO:0007669"/>
    <property type="project" value="UniProtKB-KW"/>
</dbReference>
<feature type="binding site" evidence="9">
    <location>
        <position position="127"/>
    </location>
    <ligand>
        <name>substrate</name>
    </ligand>
</feature>
<dbReference type="GO" id="GO:0030388">
    <property type="term" value="P:fructose 1,6-bisphosphate metabolic process"/>
    <property type="evidence" value="ECO:0007669"/>
    <property type="project" value="TreeGrafter"/>
</dbReference>
<organism evidence="10 11">
    <name type="scientific">Candidatus Anaerobiospirillum pullistercoris</name>
    <dbReference type="NCBI Taxonomy" id="2838452"/>
    <lineage>
        <taxon>Bacteria</taxon>
        <taxon>Pseudomonadati</taxon>
        <taxon>Pseudomonadota</taxon>
        <taxon>Gammaproteobacteria</taxon>
        <taxon>Aeromonadales</taxon>
        <taxon>Succinivibrionaceae</taxon>
        <taxon>Anaerobiospirillum</taxon>
    </lineage>
</organism>
<sequence length="330" mass="35137">MATRQHLTDKNLALDLVRVTEAGALAAAHYFGRGDKEEADGAAVAAMRIAFQSVHIRGKVIIGEGEKDNAPMLYNGEPVGYGDGPEVEIAVDPIEATNAIAYGRPNAISVIGAVEKGGMFNPGHSFYCKKLVVGKDAADVIDLEAPTRDNMIKIAKAKGKPVGELNVFVLDKPRHIGLIQELRLLGVRVHLHSDGDVAGALMAADPRHSMDVLIGIGGTPEAVITACALKGSGAQMLTKMEPMSVAEQKAIEADGIDISAIRGVDDIITTDKCYFAATGISEGEVLHGVEYKGEYAVTSSMATRGRTGTIRYIQAWHNRKKLATMSSVRY</sequence>
<comment type="caution">
    <text evidence="10">The sequence shown here is derived from an EMBL/GenBank/DDBJ whole genome shotgun (WGS) entry which is preliminary data.</text>
</comment>